<protein>
    <submittedName>
        <fullName evidence="1">Uncharacterized protein</fullName>
    </submittedName>
</protein>
<sequence length="685" mass="78405">MKVNFMIAATMLCVIESVAQEVVPDSTVTRDLQEVVVDAKSAYTSAVKSTYIPTSRQKNTSQNLAELLQNMMVPTLQVSGNSVSTSEGMPVALFIDWLPASPPEIDALNTRDVLRVEVLDFPDDPRFRNESHVVNIIMRRYDYGGYVRLYSDNTFNDFYRGTQSIYGKYTRGKTVFDVNAYNQMRNDAHSGTSETGYFKFPSGLIERNRITSSSKYESENPSVSARAIYATEKMQLTHYLDFAYTSTPHDDMSGLLYYRPEAFDCETYNRLSDRTAMEPRLSLDYYFSLPKKWALEVVTSVSYLHNEINRDYSSGINIANNMEENGWTWVGDLYSQKQFGVHGLQLGLSGMYSNTRLNYSGDTDYNERLRMFLLGPTLFYSYTKDKFYGRIGGGAIYYDNRVGDASDRKCMPYGYFSLQYAFSEKYSLRFQGITKIQCIDASMLNPAVVRENELMYYSGNENLKAYNVGLCAVNYTWLMSNAFSASAYMQYYLENNHTVDSYLLFDHDKAILRRPENDGNYHKAALGMSFSLKTFGNRLHFSTAPQLAYQNVEGRYSAENTMFMINLDVSYYLGNFYVRGHYNNGFRGYSGTYSYRRESDNYWLKAGWGDNHWNIGLAVANPFRKSMLGCVTRLDTDYYGFNEKTYDPTKGMNFLLTASYTFNYGKKVGRNDEINEASTSSGAIR</sequence>
<name>A0AC61RIA4_9BACT</name>
<proteinExistence type="predicted"/>
<evidence type="ECO:0000313" key="1">
    <source>
        <dbReference type="EMBL" id="TGY77604.1"/>
    </source>
</evidence>
<dbReference type="EMBL" id="SRYB01000022">
    <property type="protein sequence ID" value="TGY77604.1"/>
    <property type="molecule type" value="Genomic_DNA"/>
</dbReference>
<gene>
    <name evidence="1" type="ORF">E5331_13565</name>
</gene>
<keyword evidence="2" id="KW-1185">Reference proteome</keyword>
<dbReference type="Proteomes" id="UP000306319">
    <property type="component" value="Unassembled WGS sequence"/>
</dbReference>
<organism evidence="1 2">
    <name type="scientific">Lepagella muris</name>
    <dbReference type="NCBI Taxonomy" id="3032870"/>
    <lineage>
        <taxon>Bacteria</taxon>
        <taxon>Pseudomonadati</taxon>
        <taxon>Bacteroidota</taxon>
        <taxon>Bacteroidia</taxon>
        <taxon>Bacteroidales</taxon>
        <taxon>Muribaculaceae</taxon>
        <taxon>Lepagella</taxon>
    </lineage>
</organism>
<comment type="caution">
    <text evidence="1">The sequence shown here is derived from an EMBL/GenBank/DDBJ whole genome shotgun (WGS) entry which is preliminary data.</text>
</comment>
<evidence type="ECO:0000313" key="2">
    <source>
        <dbReference type="Proteomes" id="UP000306319"/>
    </source>
</evidence>
<accession>A0AC61RIA4</accession>
<reference evidence="1" key="1">
    <citation type="submission" date="2019-04" db="EMBL/GenBank/DDBJ databases">
        <title>Microbes associate with the intestines of laboratory mice.</title>
        <authorList>
            <person name="Navarre W."/>
            <person name="Wong E."/>
            <person name="Huang K."/>
            <person name="Tropini C."/>
            <person name="Ng K."/>
            <person name="Yu B."/>
        </authorList>
    </citation>
    <scope>NUCLEOTIDE SEQUENCE</scope>
    <source>
        <strain evidence="1">NM04_E33</strain>
    </source>
</reference>